<dbReference type="InterPro" id="IPR011009">
    <property type="entry name" value="Kinase-like_dom_sf"/>
</dbReference>
<evidence type="ECO:0000256" key="6">
    <source>
        <dbReference type="ARBA" id="ARBA00022840"/>
    </source>
</evidence>
<reference evidence="13" key="1">
    <citation type="submission" date="2018-01" db="EMBL/GenBank/DDBJ databases">
        <authorList>
            <person name="Mao J.F."/>
        </authorList>
    </citation>
    <scope>NUCLEOTIDE SEQUENCE</scope>
    <source>
        <strain evidence="13">Huo1</strain>
        <tissue evidence="13">Leaf</tissue>
    </source>
</reference>
<organism evidence="13">
    <name type="scientific">Salvia splendens</name>
    <name type="common">Scarlet sage</name>
    <dbReference type="NCBI Taxonomy" id="180675"/>
    <lineage>
        <taxon>Eukaryota</taxon>
        <taxon>Viridiplantae</taxon>
        <taxon>Streptophyta</taxon>
        <taxon>Embryophyta</taxon>
        <taxon>Tracheophyta</taxon>
        <taxon>Spermatophyta</taxon>
        <taxon>Magnoliopsida</taxon>
        <taxon>eudicotyledons</taxon>
        <taxon>Gunneridae</taxon>
        <taxon>Pentapetalae</taxon>
        <taxon>asterids</taxon>
        <taxon>lamiids</taxon>
        <taxon>Lamiales</taxon>
        <taxon>Lamiaceae</taxon>
        <taxon>Nepetoideae</taxon>
        <taxon>Mentheae</taxon>
        <taxon>Salviinae</taxon>
        <taxon>Salvia</taxon>
        <taxon>Salvia subgen. Calosphace</taxon>
        <taxon>core Calosphace</taxon>
    </lineage>
</organism>
<accession>A0A8X8ZPN4</accession>
<evidence type="ECO:0000256" key="1">
    <source>
        <dbReference type="ARBA" id="ARBA00004370"/>
    </source>
</evidence>
<dbReference type="PANTHER" id="PTHR48007">
    <property type="entry name" value="LEUCINE-RICH REPEAT RECEPTOR-LIKE PROTEIN KINASE PXC1"/>
    <property type="match status" value="1"/>
</dbReference>
<dbReference type="InterPro" id="IPR013210">
    <property type="entry name" value="LRR_N_plant-typ"/>
</dbReference>
<gene>
    <name evidence="13" type="ORF">SASPL_129682</name>
</gene>
<sequence>MARTPLTPPHAIFLFLFLLRHSSAQPELQALLKFKASITNSAAALSNWNPPIPPCTGSKANWIGLLCENGAVAALYLQRLGLEGAIDVAALAQLPNLKILSFFGNRFAGPLPNLALLRNVRAVTLSNNKMSGAIPANAFLGMTALVKLDLDDNVFSGKIPASLAGLPTLLELMLQNNMFQGGLPPFQEGKLMNFSVANNDLSGEIPPSLSHLEASAFLGWLVTFFSNLFYFLTIGKYTTGNKDLCGDPLQRCPNFRLSIGTIVMMLLVVAAVLVVLVVVIVILCRRRATPRQNHDEIANAAVLVSHSAADPVSDPERGEHPATATADQPNVRMTFLREDRDVFDMMDLLKASAEILGSGLFGSTYKAALSERQIVVVKRYRHMGNVSRQDFNEHMRRLGRLSHANVVPLVAFYYRRDEKLLVYDYINKTSLAAVLHGNRSRAGRKVLHWPARLGIIKGIARGLLYLHNDLPSLTAAHGHLKSSNVILDSEQTPLLTDYGLVPIVNQEHAEQHMISYKSPEYKHTGRITKKTDVWSLGILILEILTGRFPADFLKPKKDAPDADAATWVESVAKDEPDVFDADMAAESECEAEMMKLLRIGFVCCKAEVEERPDIKEAVQQIEEVKDRQTVSI</sequence>
<evidence type="ECO:0000256" key="11">
    <source>
        <dbReference type="SAM" id="SignalP"/>
    </source>
</evidence>
<feature type="transmembrane region" description="Helical" evidence="10">
    <location>
        <begin position="259"/>
        <end position="283"/>
    </location>
</feature>
<feature type="chain" id="PRO_5036488964" description="Protein kinase domain-containing protein" evidence="11">
    <location>
        <begin position="25"/>
        <end position="632"/>
    </location>
</feature>
<keyword evidence="6 9" id="KW-0067">ATP-binding</keyword>
<dbReference type="PROSITE" id="PS50011">
    <property type="entry name" value="PROTEIN_KINASE_DOM"/>
    <property type="match status" value="1"/>
</dbReference>
<dbReference type="SUPFAM" id="SSF56112">
    <property type="entry name" value="Protein kinase-like (PK-like)"/>
    <property type="match status" value="1"/>
</dbReference>
<dbReference type="InterPro" id="IPR001245">
    <property type="entry name" value="Ser-Thr/Tyr_kinase_cat_dom"/>
</dbReference>
<keyword evidence="11" id="KW-0732">Signal</keyword>
<comment type="subcellular location">
    <subcellularLocation>
        <location evidence="1">Membrane</location>
    </subcellularLocation>
</comment>
<dbReference type="PANTHER" id="PTHR48007:SF64">
    <property type="entry name" value="POLLEN RECEPTOR-LIKE KINASE 1"/>
    <property type="match status" value="1"/>
</dbReference>
<keyword evidence="5 9" id="KW-0547">Nucleotide-binding</keyword>
<proteinExistence type="predicted"/>
<dbReference type="PROSITE" id="PS00107">
    <property type="entry name" value="PROTEIN_KINASE_ATP"/>
    <property type="match status" value="1"/>
</dbReference>
<dbReference type="InterPro" id="IPR017441">
    <property type="entry name" value="Protein_kinase_ATP_BS"/>
</dbReference>
<reference evidence="13" key="2">
    <citation type="submission" date="2020-08" db="EMBL/GenBank/DDBJ databases">
        <title>Plant Genome Project.</title>
        <authorList>
            <person name="Zhang R.-G."/>
        </authorList>
    </citation>
    <scope>NUCLEOTIDE SEQUENCE</scope>
    <source>
        <strain evidence="13">Huo1</strain>
        <tissue evidence="13">Leaf</tissue>
    </source>
</reference>
<dbReference type="Pfam" id="PF07714">
    <property type="entry name" value="PK_Tyr_Ser-Thr"/>
    <property type="match status" value="1"/>
</dbReference>
<keyword evidence="7 10" id="KW-1133">Transmembrane helix</keyword>
<dbReference type="Gene3D" id="1.10.510.10">
    <property type="entry name" value="Transferase(Phosphotransferase) domain 1"/>
    <property type="match status" value="1"/>
</dbReference>
<dbReference type="GO" id="GO:0005524">
    <property type="term" value="F:ATP binding"/>
    <property type="evidence" value="ECO:0007669"/>
    <property type="project" value="UniProtKB-UniRule"/>
</dbReference>
<dbReference type="Pfam" id="PF00560">
    <property type="entry name" value="LRR_1"/>
    <property type="match status" value="1"/>
</dbReference>
<dbReference type="Gene3D" id="3.80.10.10">
    <property type="entry name" value="Ribonuclease Inhibitor"/>
    <property type="match status" value="2"/>
</dbReference>
<evidence type="ECO:0000256" key="4">
    <source>
        <dbReference type="ARBA" id="ARBA00022737"/>
    </source>
</evidence>
<dbReference type="EMBL" id="PNBA02000010">
    <property type="protein sequence ID" value="KAG6411599.1"/>
    <property type="molecule type" value="Genomic_DNA"/>
</dbReference>
<dbReference type="GO" id="GO:0016020">
    <property type="term" value="C:membrane"/>
    <property type="evidence" value="ECO:0007669"/>
    <property type="project" value="UniProtKB-SubCell"/>
</dbReference>
<dbReference type="InterPro" id="IPR000719">
    <property type="entry name" value="Prot_kinase_dom"/>
</dbReference>
<keyword evidence="8 10" id="KW-0472">Membrane</keyword>
<dbReference type="Pfam" id="PF13855">
    <property type="entry name" value="LRR_8"/>
    <property type="match status" value="1"/>
</dbReference>
<evidence type="ECO:0000256" key="10">
    <source>
        <dbReference type="SAM" id="Phobius"/>
    </source>
</evidence>
<dbReference type="AlphaFoldDB" id="A0A8X8ZPN4"/>
<comment type="caution">
    <text evidence="13">The sequence shown here is derived from an EMBL/GenBank/DDBJ whole genome shotgun (WGS) entry which is preliminary data.</text>
</comment>
<dbReference type="Gene3D" id="3.30.200.20">
    <property type="entry name" value="Phosphorylase Kinase, domain 1"/>
    <property type="match status" value="1"/>
</dbReference>
<dbReference type="SUPFAM" id="SSF52058">
    <property type="entry name" value="L domain-like"/>
    <property type="match status" value="1"/>
</dbReference>
<evidence type="ECO:0000256" key="7">
    <source>
        <dbReference type="ARBA" id="ARBA00022989"/>
    </source>
</evidence>
<feature type="transmembrane region" description="Helical" evidence="10">
    <location>
        <begin position="217"/>
        <end position="238"/>
    </location>
</feature>
<name>A0A8X8ZPN4_SALSN</name>
<evidence type="ECO:0000256" key="8">
    <source>
        <dbReference type="ARBA" id="ARBA00023136"/>
    </source>
</evidence>
<evidence type="ECO:0000256" key="2">
    <source>
        <dbReference type="ARBA" id="ARBA00022614"/>
    </source>
</evidence>
<evidence type="ECO:0000256" key="3">
    <source>
        <dbReference type="ARBA" id="ARBA00022692"/>
    </source>
</evidence>
<evidence type="ECO:0000256" key="5">
    <source>
        <dbReference type="ARBA" id="ARBA00022741"/>
    </source>
</evidence>
<dbReference type="InterPro" id="IPR032675">
    <property type="entry name" value="LRR_dom_sf"/>
</dbReference>
<feature type="signal peptide" evidence="11">
    <location>
        <begin position="1"/>
        <end position="24"/>
    </location>
</feature>
<dbReference type="InterPro" id="IPR001611">
    <property type="entry name" value="Leu-rich_rpt"/>
</dbReference>
<dbReference type="InterPro" id="IPR046959">
    <property type="entry name" value="PRK1-6/SRF4-like"/>
</dbReference>
<feature type="binding site" evidence="9">
    <location>
        <position position="378"/>
    </location>
    <ligand>
        <name>ATP</name>
        <dbReference type="ChEBI" id="CHEBI:30616"/>
    </ligand>
</feature>
<keyword evidence="4" id="KW-0677">Repeat</keyword>
<keyword evidence="3 10" id="KW-0812">Transmembrane</keyword>
<keyword evidence="2" id="KW-0433">Leucine-rich repeat</keyword>
<evidence type="ECO:0000256" key="9">
    <source>
        <dbReference type="PROSITE-ProRule" id="PRU10141"/>
    </source>
</evidence>
<dbReference type="GO" id="GO:0004672">
    <property type="term" value="F:protein kinase activity"/>
    <property type="evidence" value="ECO:0007669"/>
    <property type="project" value="InterPro"/>
</dbReference>
<dbReference type="Proteomes" id="UP000298416">
    <property type="component" value="Unassembled WGS sequence"/>
</dbReference>
<dbReference type="FunFam" id="3.30.200.20:FF:000307">
    <property type="entry name" value="pollen receptor-like kinase 1"/>
    <property type="match status" value="1"/>
</dbReference>
<protein>
    <recommendedName>
        <fullName evidence="12">Protein kinase domain-containing protein</fullName>
    </recommendedName>
</protein>
<feature type="domain" description="Protein kinase" evidence="12">
    <location>
        <begin position="350"/>
        <end position="624"/>
    </location>
</feature>
<evidence type="ECO:0000259" key="12">
    <source>
        <dbReference type="PROSITE" id="PS50011"/>
    </source>
</evidence>
<evidence type="ECO:0000313" key="13">
    <source>
        <dbReference type="EMBL" id="KAG6411599.1"/>
    </source>
</evidence>
<evidence type="ECO:0000313" key="14">
    <source>
        <dbReference type="Proteomes" id="UP000298416"/>
    </source>
</evidence>
<keyword evidence="14" id="KW-1185">Reference proteome</keyword>
<dbReference type="Pfam" id="PF08263">
    <property type="entry name" value="LRRNT_2"/>
    <property type="match status" value="1"/>
</dbReference>